<reference evidence="4" key="2">
    <citation type="submission" date="2008-08" db="EMBL/GenBank/DDBJ databases">
        <authorList>
            <consortium name="Diatom Consortium"/>
            <person name="Grigoriev I."/>
            <person name="Grimwood J."/>
            <person name="Kuo A."/>
            <person name="Otillar R.P."/>
            <person name="Salamov A."/>
            <person name="Detter J.C."/>
            <person name="Lindquist E."/>
            <person name="Shapiro H."/>
            <person name="Lucas S."/>
            <person name="Glavina del Rio T."/>
            <person name="Pitluck S."/>
            <person name="Rokhsar D."/>
            <person name="Bowler C."/>
        </authorList>
    </citation>
    <scope>GENOME REANNOTATION</scope>
    <source>
        <strain evidence="4">CCAP 1055/1</strain>
    </source>
</reference>
<dbReference type="PaxDb" id="2850-Phatrdraft1212"/>
<dbReference type="PANTHER" id="PTHR46599:SF3">
    <property type="entry name" value="PIGGYBAC TRANSPOSABLE ELEMENT-DERIVED PROTEIN 4"/>
    <property type="match status" value="1"/>
</dbReference>
<dbReference type="KEGG" id="pti:PHATRDRAFT_bd1212"/>
<feature type="domain" description="PiggyBac transposable element-derived protein" evidence="2">
    <location>
        <begin position="226"/>
        <end position="446"/>
    </location>
</feature>
<feature type="region of interest" description="Disordered" evidence="1">
    <location>
        <begin position="149"/>
        <end position="175"/>
    </location>
</feature>
<name>B7S3S1_PHATC</name>
<reference evidence="3 4" key="1">
    <citation type="journal article" date="2008" name="Nature">
        <title>The Phaeodactylum genome reveals the evolutionary history of diatom genomes.</title>
        <authorList>
            <person name="Bowler C."/>
            <person name="Allen A.E."/>
            <person name="Badger J.H."/>
            <person name="Grimwood J."/>
            <person name="Jabbari K."/>
            <person name="Kuo A."/>
            <person name="Maheswari U."/>
            <person name="Martens C."/>
            <person name="Maumus F."/>
            <person name="Otillar R.P."/>
            <person name="Rayko E."/>
            <person name="Salamov A."/>
            <person name="Vandepoele K."/>
            <person name="Beszteri B."/>
            <person name="Gruber A."/>
            <person name="Heijde M."/>
            <person name="Katinka M."/>
            <person name="Mock T."/>
            <person name="Valentin K."/>
            <person name="Verret F."/>
            <person name="Berges J.A."/>
            <person name="Brownlee C."/>
            <person name="Cadoret J.P."/>
            <person name="Chiovitti A."/>
            <person name="Choi C.J."/>
            <person name="Coesel S."/>
            <person name="De Martino A."/>
            <person name="Detter J.C."/>
            <person name="Durkin C."/>
            <person name="Falciatore A."/>
            <person name="Fournet J."/>
            <person name="Haruta M."/>
            <person name="Huysman M.J."/>
            <person name="Jenkins B.D."/>
            <person name="Jiroutova K."/>
            <person name="Jorgensen R.E."/>
            <person name="Joubert Y."/>
            <person name="Kaplan A."/>
            <person name="Kroger N."/>
            <person name="Kroth P.G."/>
            <person name="La Roche J."/>
            <person name="Lindquist E."/>
            <person name="Lommer M."/>
            <person name="Martin-Jezequel V."/>
            <person name="Lopez P.J."/>
            <person name="Lucas S."/>
            <person name="Mangogna M."/>
            <person name="McGinnis K."/>
            <person name="Medlin L.K."/>
            <person name="Montsant A."/>
            <person name="Oudot-Le Secq M.P."/>
            <person name="Napoli C."/>
            <person name="Obornik M."/>
            <person name="Parker M.S."/>
            <person name="Petit J.L."/>
            <person name="Porcel B.M."/>
            <person name="Poulsen N."/>
            <person name="Robison M."/>
            <person name="Rychlewski L."/>
            <person name="Rynearson T.A."/>
            <person name="Schmutz J."/>
            <person name="Shapiro H."/>
            <person name="Siaut M."/>
            <person name="Stanley M."/>
            <person name="Sussman M.R."/>
            <person name="Taylor A.R."/>
            <person name="Vardi A."/>
            <person name="von Dassow P."/>
            <person name="Vyverman W."/>
            <person name="Willis A."/>
            <person name="Wyrwicz L.S."/>
            <person name="Rokhsar D.S."/>
            <person name="Weissenbach J."/>
            <person name="Armbrust E.V."/>
            <person name="Green B.R."/>
            <person name="Van de Peer Y."/>
            <person name="Grigoriev I.V."/>
        </authorList>
    </citation>
    <scope>NUCLEOTIDE SEQUENCE [LARGE SCALE GENOMIC DNA]</scope>
    <source>
        <strain evidence="3 4">CCAP 1055/1</strain>
    </source>
</reference>
<feature type="compositionally biased region" description="Polar residues" evidence="1">
    <location>
        <begin position="149"/>
        <end position="160"/>
    </location>
</feature>
<dbReference type="AlphaFoldDB" id="B7S3S1"/>
<organism evidence="3 4">
    <name type="scientific">Phaeodactylum tricornutum (strain CCAP 1055/1)</name>
    <dbReference type="NCBI Taxonomy" id="556484"/>
    <lineage>
        <taxon>Eukaryota</taxon>
        <taxon>Sar</taxon>
        <taxon>Stramenopiles</taxon>
        <taxon>Ochrophyta</taxon>
        <taxon>Bacillariophyta</taxon>
        <taxon>Bacillariophyceae</taxon>
        <taxon>Bacillariophycidae</taxon>
        <taxon>Naviculales</taxon>
        <taxon>Phaeodactylaceae</taxon>
        <taxon>Phaeodactylum</taxon>
    </lineage>
</organism>
<evidence type="ECO:0000259" key="2">
    <source>
        <dbReference type="Pfam" id="PF13843"/>
    </source>
</evidence>
<dbReference type="Pfam" id="PF13843">
    <property type="entry name" value="DDE_Tnp_1_7"/>
    <property type="match status" value="1"/>
</dbReference>
<proteinExistence type="predicted"/>
<evidence type="ECO:0000313" key="3">
    <source>
        <dbReference type="EMBL" id="EEC42809.1"/>
    </source>
</evidence>
<dbReference type="RefSeq" id="XP_002176211.1">
    <property type="nucleotide sequence ID" value="XM_002176175.1"/>
</dbReference>
<accession>B7S3S1</accession>
<dbReference type="InParanoid" id="B7S3S1"/>
<gene>
    <name evidence="3" type="ORF">PHATRDRAFT_bd1212</name>
</gene>
<dbReference type="HOGENOM" id="CLU_023767_0_0_1"/>
<dbReference type="Proteomes" id="UP000000759">
    <property type="component" value="Unassembled WGS sequence"/>
</dbReference>
<dbReference type="OrthoDB" id="51274at2759"/>
<sequence length="639" mass="72916">MTTRNDPRREVGSWVETKATAVTCEAKCRRRYGALWNSKMVQGVISEVLVTPGFRTNRSTTNIKAQYYLGGGTFRVKTLNIRRVKLFAPSALNITNRNCEISNLDQASLSLLPREEAHSDYPEETQTPIPYTPIPPIPMDIHPGLAQVTGNNNGDENTGLDSEDQPMDRDVAPNADTHGTFWYNNSNATKCQMNGEVSFRPWGVKNTVGEIFGQGTDSRRSVSCLDYFLMMFPTTTLNTMSDETRKVLSSMGQKEISNGEMLKFFGVLILATRFEFLARASLWLTRSTSKYVPAPAFGRTGMSRERFDKVWQCLCWTKRADHLFAEMGNESVWWTMVDGFVQQFNAHRENRFRPSDLLCIDESISRWYGQGGHWINHGLPMYVAIDRKPENGCEIHNTACGSSGVMLLLRLVKTAAEEALNGERHRETLHGTMILKYLVQPWTMSDHICWGTDESRIAIYRCHQNKLHQQGDQSGLITRDSSGQASMLSFVWMDRERRYFIATASSLEPGKKFQRQQWRQVDEAPNAQPSLVLLSVPQPKAAEIYYTCCPMIDRHNRHRQDTLMLERKLGTHDWSMRVNMTIFGMIVVDSWLVYHQSTNTKTTQKEFYATLADELIDNNYDNMGGLASIRRRLDVIDDV</sequence>
<dbReference type="EMBL" id="DS999269">
    <property type="protein sequence ID" value="EEC42809.1"/>
    <property type="molecule type" value="Genomic_DNA"/>
</dbReference>
<dbReference type="PANTHER" id="PTHR46599">
    <property type="entry name" value="PIGGYBAC TRANSPOSABLE ELEMENT-DERIVED PROTEIN 4"/>
    <property type="match status" value="1"/>
</dbReference>
<dbReference type="InterPro" id="IPR029526">
    <property type="entry name" value="PGBD"/>
</dbReference>
<protein>
    <recommendedName>
        <fullName evidence="2">PiggyBac transposable element-derived protein domain-containing protein</fullName>
    </recommendedName>
</protein>
<keyword evidence="4" id="KW-1185">Reference proteome</keyword>
<evidence type="ECO:0000313" key="4">
    <source>
        <dbReference type="Proteomes" id="UP000000759"/>
    </source>
</evidence>
<evidence type="ECO:0000256" key="1">
    <source>
        <dbReference type="SAM" id="MobiDB-lite"/>
    </source>
</evidence>
<dbReference type="GeneID" id="7204981"/>